<dbReference type="Proteomes" id="UP000228535">
    <property type="component" value="Unassembled WGS sequence"/>
</dbReference>
<organism evidence="2 3">
    <name type="scientific">Hymenobacter chitinivorans DSM 11115</name>
    <dbReference type="NCBI Taxonomy" id="1121954"/>
    <lineage>
        <taxon>Bacteria</taxon>
        <taxon>Pseudomonadati</taxon>
        <taxon>Bacteroidota</taxon>
        <taxon>Cytophagia</taxon>
        <taxon>Cytophagales</taxon>
        <taxon>Hymenobacteraceae</taxon>
        <taxon>Hymenobacter</taxon>
    </lineage>
</organism>
<dbReference type="AlphaFoldDB" id="A0A2M9BPW5"/>
<sequence>MVSSAASSVDSSVTGFGLAMAFYAVSLFSSIALAFYLPLADMCNPGTPLLIGVLLLGVGLLWGAAMLLLFLLGHRSGFVKGSLLAHLLVLGFVGLAFLLII</sequence>
<keyword evidence="1" id="KW-0472">Membrane</keyword>
<proteinExistence type="predicted"/>
<evidence type="ECO:0000313" key="3">
    <source>
        <dbReference type="Proteomes" id="UP000228535"/>
    </source>
</evidence>
<keyword evidence="1" id="KW-1133">Transmembrane helix</keyword>
<name>A0A2M9BPW5_9BACT</name>
<dbReference type="EMBL" id="PGFA01000001">
    <property type="protein sequence ID" value="PJJ59990.1"/>
    <property type="molecule type" value="Genomic_DNA"/>
</dbReference>
<reference evidence="2 3" key="1">
    <citation type="submission" date="2017-11" db="EMBL/GenBank/DDBJ databases">
        <title>Genomic Encyclopedia of Archaeal and Bacterial Type Strains, Phase II (KMG-II): From Individual Species to Whole Genera.</title>
        <authorList>
            <person name="Goeker M."/>
        </authorList>
    </citation>
    <scope>NUCLEOTIDE SEQUENCE [LARGE SCALE GENOMIC DNA]</scope>
    <source>
        <strain evidence="2 3">DSM 11115</strain>
    </source>
</reference>
<evidence type="ECO:0000256" key="1">
    <source>
        <dbReference type="SAM" id="Phobius"/>
    </source>
</evidence>
<gene>
    <name evidence="2" type="ORF">CLV45_1415</name>
</gene>
<protein>
    <submittedName>
        <fullName evidence="2">Uncharacterized protein</fullName>
    </submittedName>
</protein>
<comment type="caution">
    <text evidence="2">The sequence shown here is derived from an EMBL/GenBank/DDBJ whole genome shotgun (WGS) entry which is preliminary data.</text>
</comment>
<feature type="transmembrane region" description="Helical" evidence="1">
    <location>
        <begin position="49"/>
        <end position="71"/>
    </location>
</feature>
<evidence type="ECO:0000313" key="2">
    <source>
        <dbReference type="EMBL" id="PJJ59990.1"/>
    </source>
</evidence>
<keyword evidence="1" id="KW-0812">Transmembrane</keyword>
<accession>A0A2M9BPW5</accession>
<feature type="transmembrane region" description="Helical" evidence="1">
    <location>
        <begin position="83"/>
        <end position="100"/>
    </location>
</feature>
<keyword evidence="3" id="KW-1185">Reference proteome</keyword>
<dbReference type="RefSeq" id="WP_100335660.1">
    <property type="nucleotide sequence ID" value="NZ_PGFA01000001.1"/>
</dbReference>
<feature type="transmembrane region" description="Helical" evidence="1">
    <location>
        <begin position="12"/>
        <end position="37"/>
    </location>
</feature>